<dbReference type="EMBL" id="KN847481">
    <property type="protein sequence ID" value="KIX01549.1"/>
    <property type="molecule type" value="Genomic_DNA"/>
</dbReference>
<proteinExistence type="predicted"/>
<feature type="compositionally biased region" description="Basic and acidic residues" evidence="1">
    <location>
        <begin position="202"/>
        <end position="229"/>
    </location>
</feature>
<reference evidence="2 3" key="1">
    <citation type="submission" date="2015-01" db="EMBL/GenBank/DDBJ databases">
        <title>The Genome Sequence of Rhinocladiella mackenzie CBS 650.93.</title>
        <authorList>
            <consortium name="The Broad Institute Genomics Platform"/>
            <person name="Cuomo C."/>
            <person name="de Hoog S."/>
            <person name="Gorbushina A."/>
            <person name="Stielow B."/>
            <person name="Teixiera M."/>
            <person name="Abouelleil A."/>
            <person name="Chapman S.B."/>
            <person name="Priest M."/>
            <person name="Young S.K."/>
            <person name="Wortman J."/>
            <person name="Nusbaum C."/>
            <person name="Birren B."/>
        </authorList>
    </citation>
    <scope>NUCLEOTIDE SEQUENCE [LARGE SCALE GENOMIC DNA]</scope>
    <source>
        <strain evidence="2 3">CBS 650.93</strain>
    </source>
</reference>
<name>A0A0D2I6W7_9EURO</name>
<accession>A0A0D2I6W7</accession>
<feature type="region of interest" description="Disordered" evidence="1">
    <location>
        <begin position="52"/>
        <end position="72"/>
    </location>
</feature>
<dbReference type="GeneID" id="25297346"/>
<gene>
    <name evidence="2" type="ORF">Z518_09275</name>
</gene>
<dbReference type="OrthoDB" id="5345504at2759"/>
<keyword evidence="3" id="KW-1185">Reference proteome</keyword>
<feature type="compositionally biased region" description="Low complexity" evidence="1">
    <location>
        <begin position="56"/>
        <end position="67"/>
    </location>
</feature>
<dbReference type="Proteomes" id="UP000053617">
    <property type="component" value="Unassembled WGS sequence"/>
</dbReference>
<dbReference type="HOGENOM" id="CLU_059580_0_0_1"/>
<feature type="region of interest" description="Disordered" evidence="1">
    <location>
        <begin position="84"/>
        <end position="105"/>
    </location>
</feature>
<dbReference type="RefSeq" id="XP_013268685.1">
    <property type="nucleotide sequence ID" value="XM_013413231.1"/>
</dbReference>
<evidence type="ECO:0000313" key="3">
    <source>
        <dbReference type="Proteomes" id="UP000053617"/>
    </source>
</evidence>
<protein>
    <submittedName>
        <fullName evidence="2">Uncharacterized protein</fullName>
    </submittedName>
</protein>
<dbReference type="AlphaFoldDB" id="A0A0D2I6W7"/>
<evidence type="ECO:0000313" key="2">
    <source>
        <dbReference type="EMBL" id="KIX01549.1"/>
    </source>
</evidence>
<dbReference type="VEuPathDB" id="FungiDB:Z518_09275"/>
<sequence length="253" mass="28082">MAPYATATAPEWLPANQHRSNLFGKRKADDELESQSNISSYFKKLRLNHAIPHPAVPSSQPASPSPSTNVAFRPHIANTDARPALSVHSDRHEPPSPHKVPSMAGSDFMTVDDTPHRIIINNLDAEIAQIEAEEVAASSTVFLPDIDKKVSTIPYQLLQDGEQASVPENLNTALVLYKDPSSISVPEEEDVVRKTIIAARARAREKQAEEQRERERQEALRREMSREDGVELSDAMTDHSSHGDDDLDPMEIE</sequence>
<dbReference type="InterPro" id="IPR046591">
    <property type="entry name" value="DUF6649"/>
</dbReference>
<dbReference type="Pfam" id="PF20354">
    <property type="entry name" value="DUF6649"/>
    <property type="match status" value="1"/>
</dbReference>
<dbReference type="STRING" id="1442369.A0A0D2I6W7"/>
<organism evidence="2 3">
    <name type="scientific">Rhinocladiella mackenziei CBS 650.93</name>
    <dbReference type="NCBI Taxonomy" id="1442369"/>
    <lineage>
        <taxon>Eukaryota</taxon>
        <taxon>Fungi</taxon>
        <taxon>Dikarya</taxon>
        <taxon>Ascomycota</taxon>
        <taxon>Pezizomycotina</taxon>
        <taxon>Eurotiomycetes</taxon>
        <taxon>Chaetothyriomycetidae</taxon>
        <taxon>Chaetothyriales</taxon>
        <taxon>Herpotrichiellaceae</taxon>
        <taxon>Rhinocladiella</taxon>
    </lineage>
</organism>
<evidence type="ECO:0000256" key="1">
    <source>
        <dbReference type="SAM" id="MobiDB-lite"/>
    </source>
</evidence>
<feature type="region of interest" description="Disordered" evidence="1">
    <location>
        <begin position="1"/>
        <end position="34"/>
    </location>
</feature>
<feature type="region of interest" description="Disordered" evidence="1">
    <location>
        <begin position="202"/>
        <end position="253"/>
    </location>
</feature>